<name>A0A3B0C1R3_9FLAO</name>
<evidence type="ECO:0000313" key="11">
    <source>
        <dbReference type="Proteomes" id="UP000276603"/>
    </source>
</evidence>
<protein>
    <submittedName>
        <fullName evidence="10">TonB-dependent receptor</fullName>
    </submittedName>
</protein>
<dbReference type="PROSITE" id="PS52016">
    <property type="entry name" value="TONB_DEPENDENT_REC_3"/>
    <property type="match status" value="1"/>
</dbReference>
<evidence type="ECO:0000256" key="6">
    <source>
        <dbReference type="ARBA" id="ARBA00023237"/>
    </source>
</evidence>
<proteinExistence type="inferred from homology"/>
<keyword evidence="2 7" id="KW-0813">Transport</keyword>
<evidence type="ECO:0000256" key="3">
    <source>
        <dbReference type="ARBA" id="ARBA00022452"/>
    </source>
</evidence>
<evidence type="ECO:0000256" key="8">
    <source>
        <dbReference type="SAM" id="MobiDB-lite"/>
    </source>
</evidence>
<dbReference type="FunFam" id="2.170.130.10:FF:000008">
    <property type="entry name" value="SusC/RagA family TonB-linked outer membrane protein"/>
    <property type="match status" value="1"/>
</dbReference>
<keyword evidence="3 7" id="KW-1134">Transmembrane beta strand</keyword>
<comment type="similarity">
    <text evidence="7">Belongs to the TonB-dependent receptor family.</text>
</comment>
<evidence type="ECO:0000256" key="4">
    <source>
        <dbReference type="ARBA" id="ARBA00022692"/>
    </source>
</evidence>
<dbReference type="InterPro" id="IPR012910">
    <property type="entry name" value="Plug_dom"/>
</dbReference>
<keyword evidence="6 7" id="KW-0998">Cell outer membrane</keyword>
<dbReference type="GO" id="GO:0009279">
    <property type="term" value="C:cell outer membrane"/>
    <property type="evidence" value="ECO:0007669"/>
    <property type="project" value="UniProtKB-SubCell"/>
</dbReference>
<organism evidence="10 11">
    <name type="scientific">Ulvibacterium marinum</name>
    <dbReference type="NCBI Taxonomy" id="2419782"/>
    <lineage>
        <taxon>Bacteria</taxon>
        <taxon>Pseudomonadati</taxon>
        <taxon>Bacteroidota</taxon>
        <taxon>Flavobacteriia</taxon>
        <taxon>Flavobacteriales</taxon>
        <taxon>Flavobacteriaceae</taxon>
        <taxon>Ulvibacterium</taxon>
    </lineage>
</organism>
<dbReference type="InterPro" id="IPR036942">
    <property type="entry name" value="Beta-barrel_TonB_sf"/>
</dbReference>
<feature type="region of interest" description="Disordered" evidence="8">
    <location>
        <begin position="1004"/>
        <end position="1027"/>
    </location>
</feature>
<gene>
    <name evidence="10" type="ORF">D7Z94_20780</name>
</gene>
<feature type="compositionally biased region" description="Basic and acidic residues" evidence="8">
    <location>
        <begin position="1009"/>
        <end position="1023"/>
    </location>
</feature>
<evidence type="ECO:0000259" key="9">
    <source>
        <dbReference type="Pfam" id="PF07715"/>
    </source>
</evidence>
<dbReference type="Pfam" id="PF07715">
    <property type="entry name" value="Plug"/>
    <property type="match status" value="1"/>
</dbReference>
<dbReference type="Proteomes" id="UP000276603">
    <property type="component" value="Unassembled WGS sequence"/>
</dbReference>
<keyword evidence="5 7" id="KW-0472">Membrane</keyword>
<dbReference type="FunFam" id="2.60.40.1120:FF:000003">
    <property type="entry name" value="Outer membrane protein Omp121"/>
    <property type="match status" value="1"/>
</dbReference>
<keyword evidence="11" id="KW-1185">Reference proteome</keyword>
<comment type="subcellular location">
    <subcellularLocation>
        <location evidence="1 7">Cell outer membrane</location>
        <topology evidence="1 7">Multi-pass membrane protein</topology>
    </subcellularLocation>
</comment>
<keyword evidence="10" id="KW-0675">Receptor</keyword>
<keyword evidence="4 7" id="KW-0812">Transmembrane</keyword>
<reference evidence="10 11" key="1">
    <citation type="submission" date="2018-10" db="EMBL/GenBank/DDBJ databases">
        <title>Ulvibacterium marinum gen. nov., sp. nov., a novel marine bacterium of the family Flavobacteriaceae, isolated from a culture of the green alga Ulva prolifera.</title>
        <authorList>
            <person name="Zhang Z."/>
        </authorList>
    </citation>
    <scope>NUCLEOTIDE SEQUENCE [LARGE SCALE GENOMIC DNA]</scope>
    <source>
        <strain evidence="10 11">CCMM003</strain>
    </source>
</reference>
<evidence type="ECO:0000256" key="1">
    <source>
        <dbReference type="ARBA" id="ARBA00004571"/>
    </source>
</evidence>
<dbReference type="SUPFAM" id="SSF49464">
    <property type="entry name" value="Carboxypeptidase regulatory domain-like"/>
    <property type="match status" value="1"/>
</dbReference>
<dbReference type="InterPro" id="IPR039426">
    <property type="entry name" value="TonB-dep_rcpt-like"/>
</dbReference>
<dbReference type="OrthoDB" id="9768177at2"/>
<dbReference type="Gene3D" id="2.60.40.1120">
    <property type="entry name" value="Carboxypeptidase-like, regulatory domain"/>
    <property type="match status" value="1"/>
</dbReference>
<evidence type="ECO:0000256" key="2">
    <source>
        <dbReference type="ARBA" id="ARBA00022448"/>
    </source>
</evidence>
<dbReference type="InterPro" id="IPR023996">
    <property type="entry name" value="TonB-dep_OMP_SusC/RagA"/>
</dbReference>
<dbReference type="Gene3D" id="2.40.170.20">
    <property type="entry name" value="TonB-dependent receptor, beta-barrel domain"/>
    <property type="match status" value="1"/>
</dbReference>
<dbReference type="InterPro" id="IPR008969">
    <property type="entry name" value="CarboxyPept-like_regulatory"/>
</dbReference>
<dbReference type="NCBIfam" id="TIGR04056">
    <property type="entry name" value="OMP_RagA_SusC"/>
    <property type="match status" value="1"/>
</dbReference>
<dbReference type="EMBL" id="RBCJ01000004">
    <property type="protein sequence ID" value="RKN78638.1"/>
    <property type="molecule type" value="Genomic_DNA"/>
</dbReference>
<sequence>MKKLLSKKPLLRARSFLSLFICCLIGTYSMFADENSGKMSNSIEVFQSTVTGIVYDENGSPLPGASVVIKGTTTGVVTGFDGDYSIDAAADAVLVFGYVGYSSQEITVNGRSTINVNMEIDASQLDEVVVVGYGTQKKGEVTGSISTIGAESIEKIQTASSIDAIKGQVAGVDIQANGGRPGENSTVRIRGRRSISASNDPLYVIDGIPQISGNAAVADINPQDIETMNVLKDAAATAIYGSRGANGVILITTKRGRVGDTKVSYSSHFGITSATRLVDMMNGEEFAALKRESRRIGATDADRWNGPLAPDEDVFDDPIELESLALGRSTDYLDLVLDNGWQTNHQVSVSGGSEKTTFNTSVGYFNEQGIISNMDFERFTGRLNLDHRINDIFKVGMSFTVSHSIQNFGSNAVMGEALANNPLGVPFDENGDPIFLPTNDGIRTNPLSELVDGAFVDERKVTRIFAPVYLDINIAKGLKWTTNFGPDIRYRRRGEFRGSFTNDNRGAPADAEVENLQNFGYTLENILNFNKTFNEKHNVGVTLLQSIQSSRQETYKGEVSNIPYEEQLFYNMSTASVRGNIDSDLEEWTLASFMGRVNYDYKGKYLFQASLRADGSSRLAEGRKWNYFPGVSAGWRISQEDFLINSNTISDLKLRVSYGEVGNTSVNPYQTQGTLEATDYAYGELLALGFSLSDIPNSNLGWEVSKTISAGVDFGLLNNRITGSLDYYSTKTEDLLLDRTLPPSSGYSSVFQNIGSTATKGFEFSVNGDVISNPGGFNWNVGFNIATYTEEITDLPLRDENGNPLDDIGNKWFIGQPVNVFFDYEKIGIYQANEVDLAASAEGKVPGEIKLRDQNGDGVITDEDRIILGTDIPDYYGGITNTFEYKGFDLSFFFYFRQGQMIRSRFHDSNNALFGRYNNLDVDFWTIDNPTNEAPRPNENQESPKNGSTLSYFDGSYLKLRNLTLGYNFPSSLTEKLNISNLRLFVAGQNLWFLSDYETFDPEVSEEDDLRRDEETGEIEERGLGVSSSTVPSNRMWSIGLNVTF</sequence>
<comment type="caution">
    <text evidence="10">The sequence shown here is derived from an EMBL/GenBank/DDBJ whole genome shotgun (WGS) entry which is preliminary data.</text>
</comment>
<dbReference type="InterPro" id="IPR037066">
    <property type="entry name" value="Plug_dom_sf"/>
</dbReference>
<evidence type="ECO:0000256" key="5">
    <source>
        <dbReference type="ARBA" id="ARBA00023136"/>
    </source>
</evidence>
<dbReference type="NCBIfam" id="TIGR04057">
    <property type="entry name" value="SusC_RagA_signa"/>
    <property type="match status" value="1"/>
</dbReference>
<dbReference type="SUPFAM" id="SSF56935">
    <property type="entry name" value="Porins"/>
    <property type="match status" value="1"/>
</dbReference>
<evidence type="ECO:0000313" key="10">
    <source>
        <dbReference type="EMBL" id="RKN78638.1"/>
    </source>
</evidence>
<accession>A0A3B0C1R3</accession>
<feature type="region of interest" description="Disordered" evidence="8">
    <location>
        <begin position="928"/>
        <end position="948"/>
    </location>
</feature>
<evidence type="ECO:0000256" key="7">
    <source>
        <dbReference type="PROSITE-ProRule" id="PRU01360"/>
    </source>
</evidence>
<feature type="domain" description="TonB-dependent receptor plug" evidence="9">
    <location>
        <begin position="138"/>
        <end position="248"/>
    </location>
</feature>
<dbReference type="AlphaFoldDB" id="A0A3B0C1R3"/>
<dbReference type="Gene3D" id="2.170.130.10">
    <property type="entry name" value="TonB-dependent receptor, plug domain"/>
    <property type="match status" value="1"/>
</dbReference>
<dbReference type="Pfam" id="PF13715">
    <property type="entry name" value="CarbopepD_reg_2"/>
    <property type="match status" value="1"/>
</dbReference>
<dbReference type="InterPro" id="IPR023997">
    <property type="entry name" value="TonB-dep_OMP_SusC/RagA_CS"/>
</dbReference>